<evidence type="ECO:0000313" key="3">
    <source>
        <dbReference type="Proteomes" id="UP001174909"/>
    </source>
</evidence>
<dbReference type="Proteomes" id="UP001174909">
    <property type="component" value="Unassembled WGS sequence"/>
</dbReference>
<dbReference type="Pfam" id="PF13175">
    <property type="entry name" value="AAA_15"/>
    <property type="match status" value="1"/>
</dbReference>
<dbReference type="PANTHER" id="PTHR43581">
    <property type="entry name" value="ATP/GTP PHOSPHATASE"/>
    <property type="match status" value="1"/>
</dbReference>
<gene>
    <name evidence="2" type="ORF">GBAR_LOCUS26664</name>
</gene>
<dbReference type="EMBL" id="CASHTH010003719">
    <property type="protein sequence ID" value="CAI8048307.1"/>
    <property type="molecule type" value="Genomic_DNA"/>
</dbReference>
<organism evidence="2 3">
    <name type="scientific">Geodia barretti</name>
    <name type="common">Barrett's horny sponge</name>
    <dbReference type="NCBI Taxonomy" id="519541"/>
    <lineage>
        <taxon>Eukaryota</taxon>
        <taxon>Metazoa</taxon>
        <taxon>Porifera</taxon>
        <taxon>Demospongiae</taxon>
        <taxon>Heteroscleromorpha</taxon>
        <taxon>Tetractinellida</taxon>
        <taxon>Astrophorina</taxon>
        <taxon>Geodiidae</taxon>
        <taxon>Geodia</taxon>
    </lineage>
</organism>
<dbReference type="InterPro" id="IPR027417">
    <property type="entry name" value="P-loop_NTPase"/>
</dbReference>
<dbReference type="AlphaFoldDB" id="A0AA35TJQ3"/>
<accession>A0AA35TJQ3</accession>
<sequence>MVDEPELSLHPENQRRIARLFARLANIGVKVFITTHSDYIVKELNTLIMLNHDTPHLKRVTEENGYKKSELIKADQVKVYVAEKALLPLEEGQKRRKRGHTLVPAKIHPKFGIGVSSFDKTIDDMNRIQDEIVWGEE</sequence>
<dbReference type="InterPro" id="IPR051396">
    <property type="entry name" value="Bact_Antivir_Def_Nuclease"/>
</dbReference>
<proteinExistence type="predicted"/>
<dbReference type="InterPro" id="IPR041685">
    <property type="entry name" value="AAA_GajA/Old/RecF-like"/>
</dbReference>
<dbReference type="Gene3D" id="3.40.50.300">
    <property type="entry name" value="P-loop containing nucleotide triphosphate hydrolases"/>
    <property type="match status" value="1"/>
</dbReference>
<reference evidence="2" key="1">
    <citation type="submission" date="2023-03" db="EMBL/GenBank/DDBJ databases">
        <authorList>
            <person name="Steffen K."/>
            <person name="Cardenas P."/>
        </authorList>
    </citation>
    <scope>NUCLEOTIDE SEQUENCE</scope>
</reference>
<name>A0AA35TJQ3_GEOBA</name>
<comment type="caution">
    <text evidence="2">The sequence shown here is derived from an EMBL/GenBank/DDBJ whole genome shotgun (WGS) entry which is preliminary data.</text>
</comment>
<dbReference type="PANTHER" id="PTHR43581:SF4">
    <property type="entry name" value="ATP_GTP PHOSPHATASE"/>
    <property type="match status" value="1"/>
</dbReference>
<evidence type="ECO:0000313" key="2">
    <source>
        <dbReference type="EMBL" id="CAI8048307.1"/>
    </source>
</evidence>
<protein>
    <recommendedName>
        <fullName evidence="1">Endonuclease GajA/Old nuclease/RecF-like AAA domain-containing protein</fullName>
    </recommendedName>
</protein>
<keyword evidence="3" id="KW-1185">Reference proteome</keyword>
<feature type="domain" description="Endonuclease GajA/Old nuclease/RecF-like AAA" evidence="1">
    <location>
        <begin position="1"/>
        <end position="41"/>
    </location>
</feature>
<evidence type="ECO:0000259" key="1">
    <source>
        <dbReference type="Pfam" id="PF13175"/>
    </source>
</evidence>
<dbReference type="SUPFAM" id="SSF52540">
    <property type="entry name" value="P-loop containing nucleoside triphosphate hydrolases"/>
    <property type="match status" value="1"/>
</dbReference>